<keyword evidence="5" id="KW-1185">Reference proteome</keyword>
<evidence type="ECO:0000256" key="1">
    <source>
        <dbReference type="SAM" id="MobiDB-lite"/>
    </source>
</evidence>
<feature type="compositionally biased region" description="Acidic residues" evidence="1">
    <location>
        <begin position="1258"/>
        <end position="1270"/>
    </location>
</feature>
<dbReference type="GO" id="GO:0004842">
    <property type="term" value="F:ubiquitin-protein transferase activity"/>
    <property type="evidence" value="ECO:0007669"/>
    <property type="project" value="InterPro"/>
</dbReference>
<dbReference type="RefSeq" id="XP_042925507.1">
    <property type="nucleotide sequence ID" value="XM_043060377.1"/>
</dbReference>
<dbReference type="Gene3D" id="1.10.510.10">
    <property type="entry name" value="Transferase(Phosphotransferase) domain 1"/>
    <property type="match status" value="1"/>
</dbReference>
<feature type="compositionally biased region" description="Pro residues" evidence="1">
    <location>
        <begin position="205"/>
        <end position="241"/>
    </location>
</feature>
<feature type="region of interest" description="Disordered" evidence="1">
    <location>
        <begin position="659"/>
        <end position="690"/>
    </location>
</feature>
<dbReference type="GO" id="GO:0016567">
    <property type="term" value="P:protein ubiquitination"/>
    <property type="evidence" value="ECO:0007669"/>
    <property type="project" value="UniProtKB-UniPathway"/>
</dbReference>
<protein>
    <recommendedName>
        <fullName evidence="3">U-box domain-containing protein</fullName>
    </recommendedName>
</protein>
<dbReference type="KEGG" id="cre:CHLRE_03g144344v5"/>
<feature type="region of interest" description="Disordered" evidence="1">
    <location>
        <begin position="748"/>
        <end position="783"/>
    </location>
</feature>
<dbReference type="CDD" id="cd16655">
    <property type="entry name" value="RING-Ubox_WDSUB1-like"/>
    <property type="match status" value="1"/>
</dbReference>
<accession>A0A2K3DV65</accession>
<feature type="compositionally biased region" description="Basic and acidic residues" evidence="1">
    <location>
        <begin position="1359"/>
        <end position="1370"/>
    </location>
</feature>
<feature type="compositionally biased region" description="Pro residues" evidence="1">
    <location>
        <begin position="659"/>
        <end position="681"/>
    </location>
</feature>
<evidence type="ECO:0000313" key="5">
    <source>
        <dbReference type="Proteomes" id="UP000006906"/>
    </source>
</evidence>
<feature type="compositionally biased region" description="Pro residues" evidence="1">
    <location>
        <begin position="748"/>
        <end position="760"/>
    </location>
</feature>
<keyword evidence="2" id="KW-0732">Signal</keyword>
<gene>
    <name evidence="4" type="ORF">CHLRE_03g144344v5</name>
</gene>
<dbReference type="GeneID" id="5721309"/>
<dbReference type="Gramene" id="PNW84409">
    <property type="protein sequence ID" value="PNW84409"/>
    <property type="gene ID" value="CHLRE_03g144344v5"/>
</dbReference>
<evidence type="ECO:0000259" key="3">
    <source>
        <dbReference type="PROSITE" id="PS51698"/>
    </source>
</evidence>
<evidence type="ECO:0000313" key="4">
    <source>
        <dbReference type="EMBL" id="PNW84409.1"/>
    </source>
</evidence>
<dbReference type="SUPFAM" id="SSF56112">
    <property type="entry name" value="Protein kinase-like (PK-like)"/>
    <property type="match status" value="1"/>
</dbReference>
<dbReference type="InterPro" id="IPR013083">
    <property type="entry name" value="Znf_RING/FYVE/PHD"/>
</dbReference>
<dbReference type="ExpressionAtlas" id="A0A2K3DV65">
    <property type="expression patterns" value="baseline and differential"/>
</dbReference>
<dbReference type="InParanoid" id="A0A2K3DV65"/>
<reference evidence="4 5" key="1">
    <citation type="journal article" date="2007" name="Science">
        <title>The Chlamydomonas genome reveals the evolution of key animal and plant functions.</title>
        <authorList>
            <person name="Merchant S.S."/>
            <person name="Prochnik S.E."/>
            <person name="Vallon O."/>
            <person name="Harris E.H."/>
            <person name="Karpowicz S.J."/>
            <person name="Witman G.B."/>
            <person name="Terry A."/>
            <person name="Salamov A."/>
            <person name="Fritz-Laylin L.K."/>
            <person name="Marechal-Drouard L."/>
            <person name="Marshall W.F."/>
            <person name="Qu L.H."/>
            <person name="Nelson D.R."/>
            <person name="Sanderfoot A.A."/>
            <person name="Spalding M.H."/>
            <person name="Kapitonov V.V."/>
            <person name="Ren Q."/>
            <person name="Ferris P."/>
            <person name="Lindquist E."/>
            <person name="Shapiro H."/>
            <person name="Lucas S.M."/>
            <person name="Grimwood J."/>
            <person name="Schmutz J."/>
            <person name="Cardol P."/>
            <person name="Cerutti H."/>
            <person name="Chanfreau G."/>
            <person name="Chen C.L."/>
            <person name="Cognat V."/>
            <person name="Croft M.T."/>
            <person name="Dent R."/>
            <person name="Dutcher S."/>
            <person name="Fernandez E."/>
            <person name="Fukuzawa H."/>
            <person name="Gonzalez-Ballester D."/>
            <person name="Gonzalez-Halphen D."/>
            <person name="Hallmann A."/>
            <person name="Hanikenne M."/>
            <person name="Hippler M."/>
            <person name="Inwood W."/>
            <person name="Jabbari K."/>
            <person name="Kalanon M."/>
            <person name="Kuras R."/>
            <person name="Lefebvre P.A."/>
            <person name="Lemaire S.D."/>
            <person name="Lobanov A.V."/>
            <person name="Lohr M."/>
            <person name="Manuell A."/>
            <person name="Meier I."/>
            <person name="Mets L."/>
            <person name="Mittag M."/>
            <person name="Mittelmeier T."/>
            <person name="Moroney J.V."/>
            <person name="Moseley J."/>
            <person name="Napoli C."/>
            <person name="Nedelcu A.M."/>
            <person name="Niyogi K."/>
            <person name="Novoselov S.V."/>
            <person name="Paulsen I.T."/>
            <person name="Pazour G."/>
            <person name="Purton S."/>
            <person name="Ral J.P."/>
            <person name="Riano-Pachon D.M."/>
            <person name="Riekhof W."/>
            <person name="Rymarquis L."/>
            <person name="Schroda M."/>
            <person name="Stern D."/>
            <person name="Umen J."/>
            <person name="Willows R."/>
            <person name="Wilson N."/>
            <person name="Zimmer S.L."/>
            <person name="Allmer J."/>
            <person name="Balk J."/>
            <person name="Bisova K."/>
            <person name="Chen C.J."/>
            <person name="Elias M."/>
            <person name="Gendler K."/>
            <person name="Hauser C."/>
            <person name="Lamb M.R."/>
            <person name="Ledford H."/>
            <person name="Long J.C."/>
            <person name="Minagawa J."/>
            <person name="Page M.D."/>
            <person name="Pan J."/>
            <person name="Pootakham W."/>
            <person name="Roje S."/>
            <person name="Rose A."/>
            <person name="Stahlberg E."/>
            <person name="Terauchi A.M."/>
            <person name="Yang P."/>
            <person name="Ball S."/>
            <person name="Bowler C."/>
            <person name="Dieckmann C.L."/>
            <person name="Gladyshev V.N."/>
            <person name="Green P."/>
            <person name="Jorgensen R."/>
            <person name="Mayfield S."/>
            <person name="Mueller-Roeber B."/>
            <person name="Rajamani S."/>
            <person name="Sayre R.T."/>
            <person name="Brokstein P."/>
            <person name="Dubchak I."/>
            <person name="Goodstein D."/>
            <person name="Hornick L."/>
            <person name="Huang Y.W."/>
            <person name="Jhaveri J."/>
            <person name="Luo Y."/>
            <person name="Martinez D."/>
            <person name="Ngau W.C."/>
            <person name="Otillar B."/>
            <person name="Poliakov A."/>
            <person name="Porter A."/>
            <person name="Szajkowski L."/>
            <person name="Werner G."/>
            <person name="Zhou K."/>
            <person name="Grigoriev I.V."/>
            <person name="Rokhsar D.S."/>
            <person name="Grossman A.R."/>
        </authorList>
    </citation>
    <scope>NUCLEOTIDE SEQUENCE [LARGE SCALE GENOMIC DNA]</scope>
    <source>
        <strain evidence="5">CC-503</strain>
    </source>
</reference>
<dbReference type="PROSITE" id="PS51698">
    <property type="entry name" value="U_BOX"/>
    <property type="match status" value="1"/>
</dbReference>
<organism evidence="4 5">
    <name type="scientific">Chlamydomonas reinhardtii</name>
    <name type="common">Chlamydomonas smithii</name>
    <dbReference type="NCBI Taxonomy" id="3055"/>
    <lineage>
        <taxon>Eukaryota</taxon>
        <taxon>Viridiplantae</taxon>
        <taxon>Chlorophyta</taxon>
        <taxon>core chlorophytes</taxon>
        <taxon>Chlorophyceae</taxon>
        <taxon>CS clade</taxon>
        <taxon>Chlamydomonadales</taxon>
        <taxon>Chlamydomonadaceae</taxon>
        <taxon>Chlamydomonas</taxon>
    </lineage>
</organism>
<dbReference type="PANTHER" id="PTHR46573:SF1">
    <property type="entry name" value="WD REPEAT, SAM AND U-BOX DOMAIN-CONTAINING PROTEIN 1"/>
    <property type="match status" value="1"/>
</dbReference>
<name>A0A2K3DV65_CHLRE</name>
<dbReference type="Pfam" id="PF04564">
    <property type="entry name" value="U-box"/>
    <property type="match status" value="1"/>
</dbReference>
<feature type="compositionally biased region" description="Low complexity" evidence="1">
    <location>
        <begin position="772"/>
        <end position="783"/>
    </location>
</feature>
<proteinExistence type="predicted"/>
<dbReference type="InterPro" id="IPR011009">
    <property type="entry name" value="Kinase-like_dom_sf"/>
</dbReference>
<dbReference type="OrthoDB" id="10064100at2759"/>
<evidence type="ECO:0000256" key="2">
    <source>
        <dbReference type="SAM" id="SignalP"/>
    </source>
</evidence>
<dbReference type="UniPathway" id="UPA00143"/>
<feature type="region of interest" description="Disordered" evidence="1">
    <location>
        <begin position="205"/>
        <end position="245"/>
    </location>
</feature>
<sequence length="1370" mass="140367">MSPRQAGLLAVAALLPMWTVNGQVRSTLSSDFFCGLPDNSSAVFSTDEGLVANTSLPLVQFMVWADASVTQGMYITYSSGDTGHMHGGYRALAQNGAQQNSPGYTFPPAPAPLHRTITAVRACCIDAPQFVSGNGNGVQRLHFRTANGTVIAIGATGGDPCAQPQPWVDVPAGYELAGLRSLVPAPYSDTVFLHRIGFVFGGLPSSPPSPPPSPPSQPSPPVAPPGSPTPASPVPPMPPKPAVTTSSFQCGSGVADYYVVTRDSDVPYIEAGGALIGLQGLGQRTYMSRLQPLYRGDLSAPAHGLRYQISPIDFALMNMYSDFPDVDLLAAWSLSSPQRVVAVSACCSSGKLNIYTNMVARLLFRRANGDVFSLGAAGSNECQRPQGWIDVPQGSLLAGFVTDTFSDYASYGALNPTVVIDRIAFVFATPLPGQWTQPDPPPPSTPSPPMKLTRQSRFFCGSTFDSPATSPGNLNPGAPNNPYVPALGALVESDDDVAALGYPLTAITFSVLQSFGAMNQARSMYGSVPGRWHKAPGFDVGSDYGADLTTSWGAMSPERVVAVSACCSASGMSGQAMTPIKVVLRTASNRTIAIGYDSSGRLTAYPPSGDPCYSFVPQPFEPVPPGFLLGGLATESVIGGGGPGFDRLAYVFVQAPPPRPEDYVPPPPAPPPPPSPPPPSPYGAFYRSSSGDGSGGSSMAIGIGVAVGGVALVGLAALTFLGLRRRARQRYGSDVAFDGATCGFYPAFMPPSPPPPPPRPHQQSTPFATRSPPLQAPYQQQASAAAAQPLLPNAVSSGRRQLSISQSVALQIQLLMGGGGGGGDGVAGAAVGTRHPAAGEPWHLQDSGAAAAEGAAAGGSAEAVVESFSASALHAATAGFGDSHLLADLSSDGGGAVYRGSCPQQPSQQDPGCGGGVASATGSSTCGGGGGRDVAVWRQTAGAVTHDMAAVTRLAALRHPHLLPLLGSCPDDKSLLVYDLAQRATTATTTTTLVDRMLHQQRPRAGAGAALSPAAAPAPAPASVLGWRDRVRIGAEVASAVAFLHAQAPPVFCRVPLDAGRVVMDGSGAARLGFVGTAAVAAGGCGETSVATAAEGEENDTRALGVLLLRLLTGDATGDAAALVARVRGAQQADVAGGGGGRALAALAFDAAAASGAAASSSSGDGASDVWPAAEALAFADVALRCCGCGGVSAGGAAASNGTAGVPGLRSAVLPHLLQLSNRTRLYDPHQQQQAPTPSAAALDYPPAEVKGAAAADADAEEEQEEEEQDAPPPLFVCPITQDLMEDPVVAADGFTYERAAIAEWMSRGAVGGRTPRSPLTNLPFEHRTVLPNRAVKSQINSWREEQAAKAKAAQQRRRGTERPQEDRGQ</sequence>
<dbReference type="PANTHER" id="PTHR46573">
    <property type="entry name" value="WD REPEAT, SAM AND U-BOX DOMAIN-CONTAINING PROTEIN 1"/>
    <property type="match status" value="1"/>
</dbReference>
<dbReference type="Proteomes" id="UP000006906">
    <property type="component" value="Chromosome 3"/>
</dbReference>
<dbReference type="SMART" id="SM00504">
    <property type="entry name" value="Ubox"/>
    <property type="match status" value="1"/>
</dbReference>
<feature type="signal peptide" evidence="2">
    <location>
        <begin position="1"/>
        <end position="22"/>
    </location>
</feature>
<dbReference type="Gene3D" id="3.30.40.10">
    <property type="entry name" value="Zinc/RING finger domain, C3HC4 (zinc finger)"/>
    <property type="match status" value="1"/>
</dbReference>
<feature type="domain" description="U-box" evidence="3">
    <location>
        <begin position="1271"/>
        <end position="1350"/>
    </location>
</feature>
<dbReference type="SUPFAM" id="SSF57850">
    <property type="entry name" value="RING/U-box"/>
    <property type="match status" value="1"/>
</dbReference>
<dbReference type="STRING" id="3055.A0A2K3DV65"/>
<dbReference type="InterPro" id="IPR052085">
    <property type="entry name" value="WD-SAM-U-box"/>
</dbReference>
<feature type="chain" id="PRO_5014383564" description="U-box domain-containing protein" evidence="2">
    <location>
        <begin position="23"/>
        <end position="1370"/>
    </location>
</feature>
<feature type="region of interest" description="Disordered" evidence="1">
    <location>
        <begin position="903"/>
        <end position="929"/>
    </location>
</feature>
<dbReference type="PaxDb" id="3055-EDP01429"/>
<dbReference type="EMBL" id="CM008964">
    <property type="protein sequence ID" value="PNW84409.1"/>
    <property type="molecule type" value="Genomic_DNA"/>
</dbReference>
<feature type="region of interest" description="Disordered" evidence="1">
    <location>
        <begin position="1343"/>
        <end position="1370"/>
    </location>
</feature>
<dbReference type="InterPro" id="IPR003613">
    <property type="entry name" value="Ubox_domain"/>
</dbReference>
<feature type="region of interest" description="Disordered" evidence="1">
    <location>
        <begin position="1250"/>
        <end position="1273"/>
    </location>
</feature>